<dbReference type="GeneID" id="106126111"/>
<reference evidence="7" key="1">
    <citation type="submission" date="2025-08" db="UniProtKB">
        <authorList>
            <consortium name="RefSeq"/>
        </authorList>
    </citation>
    <scope>IDENTIFICATION</scope>
</reference>
<feature type="domain" description="D-isomer specific 2-hydroxyacid dehydrogenase catalytic" evidence="5">
    <location>
        <begin position="8"/>
        <end position="305"/>
    </location>
</feature>
<dbReference type="InterPro" id="IPR006139">
    <property type="entry name" value="D-isomer_2_OHA_DH_cat_dom"/>
</dbReference>
<dbReference type="InterPro" id="IPR006140">
    <property type="entry name" value="D-isomer_DH_NAD-bd"/>
</dbReference>
<evidence type="ECO:0000256" key="4">
    <source>
        <dbReference type="RuleBase" id="RU003719"/>
    </source>
</evidence>
<dbReference type="SUPFAM" id="SSF52283">
    <property type="entry name" value="Formate/glycerate dehydrogenase catalytic domain-like"/>
    <property type="match status" value="1"/>
</dbReference>
<dbReference type="GO" id="GO:0016616">
    <property type="term" value="F:oxidoreductase activity, acting on the CH-OH group of donors, NAD or NADP as acceptor"/>
    <property type="evidence" value="ECO:0007669"/>
    <property type="project" value="InterPro"/>
</dbReference>
<evidence type="ECO:0000256" key="3">
    <source>
        <dbReference type="ARBA" id="ARBA00023027"/>
    </source>
</evidence>
<protein>
    <submittedName>
        <fullName evidence="7">D-3-phosphoglycerate dehydrogenase-like</fullName>
    </submittedName>
</protein>
<feature type="domain" description="D-isomer specific 2-hydroxyacid dehydrogenase NAD-binding" evidence="6">
    <location>
        <begin position="112"/>
        <end position="285"/>
    </location>
</feature>
<name>A0AAJ7EIV2_PAPXU</name>
<comment type="similarity">
    <text evidence="1 4">Belongs to the D-isomer specific 2-hydroxyacid dehydrogenase family.</text>
</comment>
<dbReference type="PANTHER" id="PTHR42789:SF1">
    <property type="entry name" value="D-ISOMER SPECIFIC 2-HYDROXYACID DEHYDROGENASE FAMILY PROTEIN (AFU_ORTHOLOGUE AFUA_6G10090)"/>
    <property type="match status" value="1"/>
</dbReference>
<evidence type="ECO:0000259" key="6">
    <source>
        <dbReference type="Pfam" id="PF02826"/>
    </source>
</evidence>
<keyword evidence="2 4" id="KW-0560">Oxidoreductase</keyword>
<evidence type="ECO:0000313" key="7">
    <source>
        <dbReference type="RefSeq" id="XP_013179030.1"/>
    </source>
</evidence>
<dbReference type="KEGG" id="pxu:106126111"/>
<dbReference type="SUPFAM" id="SSF51735">
    <property type="entry name" value="NAD(P)-binding Rossmann-fold domains"/>
    <property type="match status" value="1"/>
</dbReference>
<dbReference type="Gene3D" id="3.40.50.720">
    <property type="entry name" value="NAD(P)-binding Rossmann-like Domain"/>
    <property type="match status" value="2"/>
</dbReference>
<evidence type="ECO:0000256" key="1">
    <source>
        <dbReference type="ARBA" id="ARBA00005854"/>
    </source>
</evidence>
<dbReference type="AlphaFoldDB" id="A0AAJ7EIV2"/>
<evidence type="ECO:0000259" key="5">
    <source>
        <dbReference type="Pfam" id="PF00389"/>
    </source>
</evidence>
<accession>A0AAJ7EIV2</accession>
<keyword evidence="3" id="KW-0520">NAD</keyword>
<dbReference type="GO" id="GO:0051287">
    <property type="term" value="F:NAD binding"/>
    <property type="evidence" value="ECO:0007669"/>
    <property type="project" value="InterPro"/>
</dbReference>
<dbReference type="InterPro" id="IPR036291">
    <property type="entry name" value="NAD(P)-bd_dom_sf"/>
</dbReference>
<sequence length="335" mass="37127">MVLDIKRVLVLDEIGTKCIDILNVHKIFVKKMATLNEKELMNEIPTYDALVVRFSTKVTIDVLLAATNLKVIACAGSYFGNVDLCAAKNLGVAVINAPSGDNLSACEYTCCLTMALARNTMKAMDLSIARHWDPSLYVGTELKSRTIAIIGLSDIAKKFARCMSVFKPFIMCYDSRYSASYCKRYSAIKMELNQIWPVADYIIIFSTPFGSNQTYINEEILRACKRGVKIIIIGKSNVFDTIAMMDALNTGHVSGAGLDMYDEDLTLLKQPIFNHPSVIASMHLGVQTEEAVMRCGQEAAEQLINLCFPGTYYTSQSTVVKFQDELPHLVTSNTC</sequence>
<organism evidence="7">
    <name type="scientific">Papilio xuthus</name>
    <name type="common">Asian swallowtail butterfly</name>
    <dbReference type="NCBI Taxonomy" id="66420"/>
    <lineage>
        <taxon>Eukaryota</taxon>
        <taxon>Metazoa</taxon>
        <taxon>Ecdysozoa</taxon>
        <taxon>Arthropoda</taxon>
        <taxon>Hexapoda</taxon>
        <taxon>Insecta</taxon>
        <taxon>Pterygota</taxon>
        <taxon>Neoptera</taxon>
        <taxon>Endopterygota</taxon>
        <taxon>Lepidoptera</taxon>
        <taxon>Glossata</taxon>
        <taxon>Ditrysia</taxon>
        <taxon>Papilionoidea</taxon>
        <taxon>Papilionidae</taxon>
        <taxon>Papilioninae</taxon>
        <taxon>Papilio</taxon>
    </lineage>
</organism>
<dbReference type="RefSeq" id="XP_013179030.1">
    <property type="nucleotide sequence ID" value="XM_013323576.1"/>
</dbReference>
<dbReference type="PANTHER" id="PTHR42789">
    <property type="entry name" value="D-ISOMER SPECIFIC 2-HYDROXYACID DEHYDROGENASE FAMILY PROTEIN (AFU_ORTHOLOGUE AFUA_6G10090)"/>
    <property type="match status" value="1"/>
</dbReference>
<proteinExistence type="inferred from homology"/>
<gene>
    <name evidence="7" type="primary">LOC106126111</name>
</gene>
<dbReference type="Pfam" id="PF00389">
    <property type="entry name" value="2-Hacid_dh"/>
    <property type="match status" value="1"/>
</dbReference>
<dbReference type="InterPro" id="IPR050857">
    <property type="entry name" value="D-2-hydroxyacid_DH"/>
</dbReference>
<dbReference type="Pfam" id="PF02826">
    <property type="entry name" value="2-Hacid_dh_C"/>
    <property type="match status" value="1"/>
</dbReference>
<dbReference type="Proteomes" id="UP000694872">
    <property type="component" value="Unplaced"/>
</dbReference>
<evidence type="ECO:0000256" key="2">
    <source>
        <dbReference type="ARBA" id="ARBA00023002"/>
    </source>
</evidence>